<evidence type="ECO:0000313" key="2">
    <source>
        <dbReference type="Proteomes" id="UP000486351"/>
    </source>
</evidence>
<dbReference type="AlphaFoldDB" id="A0A6G0QZQ2"/>
<organism evidence="1 2">
    <name type="scientific">Phytophthora fragariae</name>
    <dbReference type="NCBI Taxonomy" id="53985"/>
    <lineage>
        <taxon>Eukaryota</taxon>
        <taxon>Sar</taxon>
        <taxon>Stramenopiles</taxon>
        <taxon>Oomycota</taxon>
        <taxon>Peronosporomycetes</taxon>
        <taxon>Peronosporales</taxon>
        <taxon>Peronosporaceae</taxon>
        <taxon>Phytophthora</taxon>
    </lineage>
</organism>
<reference evidence="1 2" key="1">
    <citation type="submission" date="2018-09" db="EMBL/GenBank/DDBJ databases">
        <title>Genomic investigation of the strawberry pathogen Phytophthora fragariae indicates pathogenicity is determined by transcriptional variation in three key races.</title>
        <authorList>
            <person name="Adams T.M."/>
            <person name="Armitage A.D."/>
            <person name="Sobczyk M.K."/>
            <person name="Bates H.J."/>
            <person name="Dunwell J.M."/>
            <person name="Nellist C.F."/>
            <person name="Harrison R.J."/>
        </authorList>
    </citation>
    <scope>NUCLEOTIDE SEQUENCE [LARGE SCALE GENOMIC DNA]</scope>
    <source>
        <strain evidence="1 2">NOV-77</strain>
    </source>
</reference>
<sequence length="105" mass="11369">MNSRPSNTTRHARLLRWNGIIDCVVRVGASNEPAVSVHLCAQIDSYQKMSPALRMLTLIHLALDAIDPMSKSTETEHRGYSSKSGTALSACAVMTSPSTRTNGII</sequence>
<proteinExistence type="predicted"/>
<accession>A0A6G0QZQ2</accession>
<comment type="caution">
    <text evidence="1">The sequence shown here is derived from an EMBL/GenBank/DDBJ whole genome shotgun (WGS) entry which is preliminary data.</text>
</comment>
<gene>
    <name evidence="1" type="ORF">PF008_g20770</name>
</gene>
<protein>
    <submittedName>
        <fullName evidence="1">Uncharacterized protein</fullName>
    </submittedName>
</protein>
<evidence type="ECO:0000313" key="1">
    <source>
        <dbReference type="EMBL" id="KAE9309189.1"/>
    </source>
</evidence>
<dbReference type="Proteomes" id="UP000486351">
    <property type="component" value="Unassembled WGS sequence"/>
</dbReference>
<name>A0A6G0QZQ2_9STRA</name>
<dbReference type="EMBL" id="QXFY01001801">
    <property type="protein sequence ID" value="KAE9309189.1"/>
    <property type="molecule type" value="Genomic_DNA"/>
</dbReference>